<protein>
    <recommendedName>
        <fullName evidence="1">F-box domain-containing protein</fullName>
    </recommendedName>
</protein>
<dbReference type="KEGG" id="adl:AURDEDRAFT_131459"/>
<accession>J0LBP9</accession>
<dbReference type="Proteomes" id="UP000006514">
    <property type="component" value="Unassembled WGS sequence"/>
</dbReference>
<keyword evidence="3" id="KW-1185">Reference proteome</keyword>
<feature type="domain" description="F-box" evidence="1">
    <location>
        <begin position="8"/>
        <end position="54"/>
    </location>
</feature>
<evidence type="ECO:0000313" key="3">
    <source>
        <dbReference type="Proteomes" id="UP000006514"/>
    </source>
</evidence>
<dbReference type="Gene3D" id="1.20.1280.50">
    <property type="match status" value="1"/>
</dbReference>
<dbReference type="AlphaFoldDB" id="J0LBP9"/>
<dbReference type="EMBL" id="JH688057">
    <property type="protein sequence ID" value="EJD33883.1"/>
    <property type="molecule type" value="Genomic_DNA"/>
</dbReference>
<dbReference type="SMART" id="SM00256">
    <property type="entry name" value="FBOX"/>
    <property type="match status" value="1"/>
</dbReference>
<dbReference type="Pfam" id="PF12937">
    <property type="entry name" value="F-box-like"/>
    <property type="match status" value="1"/>
</dbReference>
<proteinExistence type="predicted"/>
<organism evidence="2 3">
    <name type="scientific">Auricularia subglabra (strain TFB-10046 / SS5)</name>
    <name type="common">White-rot fungus</name>
    <name type="synonym">Auricularia delicata (strain TFB10046)</name>
    <dbReference type="NCBI Taxonomy" id="717982"/>
    <lineage>
        <taxon>Eukaryota</taxon>
        <taxon>Fungi</taxon>
        <taxon>Dikarya</taxon>
        <taxon>Basidiomycota</taxon>
        <taxon>Agaricomycotina</taxon>
        <taxon>Agaricomycetes</taxon>
        <taxon>Auriculariales</taxon>
        <taxon>Auriculariaceae</taxon>
        <taxon>Auricularia</taxon>
    </lineage>
</organism>
<evidence type="ECO:0000313" key="2">
    <source>
        <dbReference type="EMBL" id="EJD33883.1"/>
    </source>
</evidence>
<dbReference type="CDD" id="cd09917">
    <property type="entry name" value="F-box_SF"/>
    <property type="match status" value="1"/>
</dbReference>
<dbReference type="SUPFAM" id="SSF81383">
    <property type="entry name" value="F-box domain"/>
    <property type="match status" value="1"/>
</dbReference>
<sequence>MITSSISLCHVACLPSELFHRVLDNLEQPDVLSAAGVSRRWRLFATNHRKYYAAASFRIPRSAPWKTEVDAQGSKFCSVLHVCRERRVRLKIDIDVKCDPSCWVWDNDIHRAFGWFDGPALRNVVGGTVLLALQDALSLVIILRIWAYPGHDSAIIYTSLRVDAPLLEVLQLDLGDPPTSTITDVAQLPYDLFALNAPLLHTVRLRDVGLPAVSVPAFDDVHTVDLWFTFQPPLGRIMICFPRAAILNIKCGAYSSIMEESALAASFDHRVRVLKLSPAPKGQYPPDILAALRRSYIPYLQVDFHEGLLGISPFVDHLPENLRLVLHTGSHTSERIASVEPVHPDALSSDTCRRTFIFRRLDLDALLLYQLSLLSDRLTHIEILHSDLVQFVSTLGRPAIFWPRLYVHCHMRIINVLNAIPPLTMSVGDRDIPLDCIYEGDDVHALKCPKLNTLVLRVITSSVLRRFTKIQISSFEFNAGASYPPTAASNPYASGHGGATAGDEQPLCWSSTTRLIS</sequence>
<name>J0LBP9_AURST</name>
<dbReference type="PROSITE" id="PS50181">
    <property type="entry name" value="FBOX"/>
    <property type="match status" value="1"/>
</dbReference>
<gene>
    <name evidence="2" type="ORF">AURDEDRAFT_131459</name>
</gene>
<dbReference type="InParanoid" id="J0LBP9"/>
<reference evidence="3" key="1">
    <citation type="journal article" date="2012" name="Science">
        <title>The Paleozoic origin of enzymatic lignin decomposition reconstructed from 31 fungal genomes.</title>
        <authorList>
            <person name="Floudas D."/>
            <person name="Binder M."/>
            <person name="Riley R."/>
            <person name="Barry K."/>
            <person name="Blanchette R.A."/>
            <person name="Henrissat B."/>
            <person name="Martinez A.T."/>
            <person name="Otillar R."/>
            <person name="Spatafora J.W."/>
            <person name="Yadav J.S."/>
            <person name="Aerts A."/>
            <person name="Benoit I."/>
            <person name="Boyd A."/>
            <person name="Carlson A."/>
            <person name="Copeland A."/>
            <person name="Coutinho P.M."/>
            <person name="de Vries R.P."/>
            <person name="Ferreira P."/>
            <person name="Findley K."/>
            <person name="Foster B."/>
            <person name="Gaskell J."/>
            <person name="Glotzer D."/>
            <person name="Gorecki P."/>
            <person name="Heitman J."/>
            <person name="Hesse C."/>
            <person name="Hori C."/>
            <person name="Igarashi K."/>
            <person name="Jurgens J.A."/>
            <person name="Kallen N."/>
            <person name="Kersten P."/>
            <person name="Kohler A."/>
            <person name="Kuees U."/>
            <person name="Kumar T.K.A."/>
            <person name="Kuo A."/>
            <person name="LaButti K."/>
            <person name="Larrondo L.F."/>
            <person name="Lindquist E."/>
            <person name="Ling A."/>
            <person name="Lombard V."/>
            <person name="Lucas S."/>
            <person name="Lundell T."/>
            <person name="Martin R."/>
            <person name="McLaughlin D.J."/>
            <person name="Morgenstern I."/>
            <person name="Morin E."/>
            <person name="Murat C."/>
            <person name="Nagy L.G."/>
            <person name="Nolan M."/>
            <person name="Ohm R.A."/>
            <person name="Patyshakuliyeva A."/>
            <person name="Rokas A."/>
            <person name="Ruiz-Duenas F.J."/>
            <person name="Sabat G."/>
            <person name="Salamov A."/>
            <person name="Samejima M."/>
            <person name="Schmutz J."/>
            <person name="Slot J.C."/>
            <person name="St John F."/>
            <person name="Stenlid J."/>
            <person name="Sun H."/>
            <person name="Sun S."/>
            <person name="Syed K."/>
            <person name="Tsang A."/>
            <person name="Wiebenga A."/>
            <person name="Young D."/>
            <person name="Pisabarro A."/>
            <person name="Eastwood D.C."/>
            <person name="Martin F."/>
            <person name="Cullen D."/>
            <person name="Grigoriev I.V."/>
            <person name="Hibbett D.S."/>
        </authorList>
    </citation>
    <scope>NUCLEOTIDE SEQUENCE [LARGE SCALE GENOMIC DNA]</scope>
    <source>
        <strain evidence="3">TFB10046</strain>
    </source>
</reference>
<dbReference type="InterPro" id="IPR036047">
    <property type="entry name" value="F-box-like_dom_sf"/>
</dbReference>
<evidence type="ECO:0000259" key="1">
    <source>
        <dbReference type="PROSITE" id="PS50181"/>
    </source>
</evidence>
<dbReference type="InterPro" id="IPR001810">
    <property type="entry name" value="F-box_dom"/>
</dbReference>